<gene>
    <name evidence="2" type="ORF">DSJ_19975</name>
</gene>
<evidence type="ECO:0000259" key="1">
    <source>
        <dbReference type="Pfam" id="PF10908"/>
    </source>
</evidence>
<accession>A0ABM6K912</accession>
<dbReference type="EMBL" id="CP017581">
    <property type="protein sequence ID" value="ARF51370.1"/>
    <property type="molecule type" value="Genomic_DNA"/>
</dbReference>
<dbReference type="Pfam" id="PF10908">
    <property type="entry name" value="Tlde1_dom"/>
    <property type="match status" value="1"/>
</dbReference>
<feature type="domain" description="Tlde1" evidence="1">
    <location>
        <begin position="27"/>
        <end position="151"/>
    </location>
</feature>
<evidence type="ECO:0000313" key="2">
    <source>
        <dbReference type="EMBL" id="ARF51370.1"/>
    </source>
</evidence>
<evidence type="ECO:0000313" key="3">
    <source>
        <dbReference type="Proteomes" id="UP000192380"/>
    </source>
</evidence>
<dbReference type="RefSeq" id="WP_044241441.1">
    <property type="nucleotide sequence ID" value="NZ_AHIE01000002.1"/>
</dbReference>
<sequence length="176" mass="19871">MIIMRMDYDNAALMSGRARLRVYGVGDFEVFSGRERYINNPDCSDIPDRGAIPPGQYYIVDHPPASTGGKIRNFGADLWFGTDHDEWFGLFSSQTMSDHVYVNGVKRGAFRLHPLRPNGSGESWGCITFFRVSDFKTVRNALINVRKTRVSSSRNGLMAYGRVDVRGKSDFDKCSR</sequence>
<dbReference type="Proteomes" id="UP000192380">
    <property type="component" value="Chromosome"/>
</dbReference>
<dbReference type="InterPro" id="IPR021225">
    <property type="entry name" value="Tlde1_dom"/>
</dbReference>
<reference evidence="2 3" key="1">
    <citation type="submission" date="2016-10" db="EMBL/GenBank/DDBJ databases">
        <title>Complete Genome Assembly of Pantoea stewartii subsp. stewartii DC283, a Corn Pathogen.</title>
        <authorList>
            <person name="Duong D.A."/>
            <person name="Stevens A.M."/>
            <person name="Jensen R.V."/>
        </authorList>
    </citation>
    <scope>NUCLEOTIDE SEQUENCE [LARGE SCALE GENOMIC DNA]</scope>
    <source>
        <strain evidence="2 3">DC283</strain>
    </source>
</reference>
<name>A0ABM6K912_PANSE</name>
<keyword evidence="3" id="KW-1185">Reference proteome</keyword>
<organism evidence="2 3">
    <name type="scientific">Pantoea stewartii subsp. stewartii DC283</name>
    <dbReference type="NCBI Taxonomy" id="660596"/>
    <lineage>
        <taxon>Bacteria</taxon>
        <taxon>Pseudomonadati</taxon>
        <taxon>Pseudomonadota</taxon>
        <taxon>Gammaproteobacteria</taxon>
        <taxon>Enterobacterales</taxon>
        <taxon>Erwiniaceae</taxon>
        <taxon>Pantoea</taxon>
    </lineage>
</organism>
<proteinExistence type="predicted"/>
<protein>
    <recommendedName>
        <fullName evidence="1">Tlde1 domain-containing protein</fullName>
    </recommendedName>
</protein>